<protein>
    <submittedName>
        <fullName evidence="3">Uncharacterized protein</fullName>
    </submittedName>
</protein>
<reference evidence="3" key="1">
    <citation type="journal article" date="2021" name="Front. Plant Sci.">
        <title>Chromosome-Scale Genome Assembly for Chinese Sour Jujube and Insights Into Its Genome Evolution and Domestication Signature.</title>
        <authorList>
            <person name="Shen L.-Y."/>
            <person name="Luo H."/>
            <person name="Wang X.-L."/>
            <person name="Wang X.-M."/>
            <person name="Qiu X.-J."/>
            <person name="Liu H."/>
            <person name="Zhou S.-S."/>
            <person name="Jia K.-H."/>
            <person name="Nie S."/>
            <person name="Bao Y.-T."/>
            <person name="Zhang R.-G."/>
            <person name="Yun Q.-Z."/>
            <person name="Chai Y.-H."/>
            <person name="Lu J.-Y."/>
            <person name="Li Y."/>
            <person name="Zhao S.-W."/>
            <person name="Mao J.-F."/>
            <person name="Jia S.-G."/>
            <person name="Mao Y.-M."/>
        </authorList>
    </citation>
    <scope>NUCLEOTIDE SEQUENCE</scope>
    <source>
        <strain evidence="3">AT0</strain>
        <tissue evidence="3">Leaf</tissue>
    </source>
</reference>
<feature type="compositionally biased region" description="Basic and acidic residues" evidence="2">
    <location>
        <begin position="242"/>
        <end position="265"/>
    </location>
</feature>
<feature type="compositionally biased region" description="Polar residues" evidence="2">
    <location>
        <begin position="289"/>
        <end position="316"/>
    </location>
</feature>
<feature type="region of interest" description="Disordered" evidence="2">
    <location>
        <begin position="242"/>
        <end position="316"/>
    </location>
</feature>
<dbReference type="Gene3D" id="1.25.40.20">
    <property type="entry name" value="Ankyrin repeat-containing domain"/>
    <property type="match status" value="1"/>
</dbReference>
<dbReference type="SMART" id="SM00248">
    <property type="entry name" value="ANK"/>
    <property type="match status" value="2"/>
</dbReference>
<keyword evidence="1" id="KW-0040">ANK repeat</keyword>
<dbReference type="Proteomes" id="UP000813462">
    <property type="component" value="Unassembled WGS sequence"/>
</dbReference>
<name>A0A978U9M4_ZIZJJ</name>
<dbReference type="Pfam" id="PF12796">
    <property type="entry name" value="Ank_2"/>
    <property type="match status" value="1"/>
</dbReference>
<feature type="repeat" description="ANK" evidence="1">
    <location>
        <begin position="26"/>
        <end position="48"/>
    </location>
</feature>
<gene>
    <name evidence="3" type="ORF">FEM48_ZijujUnG0027400</name>
</gene>
<dbReference type="InterPro" id="IPR002110">
    <property type="entry name" value="Ankyrin_rpt"/>
</dbReference>
<dbReference type="PROSITE" id="PS50297">
    <property type="entry name" value="ANK_REP_REGION"/>
    <property type="match status" value="1"/>
</dbReference>
<dbReference type="PROSITE" id="PS50088">
    <property type="entry name" value="ANK_REPEAT"/>
    <property type="match status" value="1"/>
</dbReference>
<dbReference type="InterPro" id="IPR036770">
    <property type="entry name" value="Ankyrin_rpt-contain_sf"/>
</dbReference>
<evidence type="ECO:0000256" key="2">
    <source>
        <dbReference type="SAM" id="MobiDB-lite"/>
    </source>
</evidence>
<sequence>MKGKWKQVIHIYAAESKTHEVKITRSGDTALHVAVSDGQEDIMEQLLEIISREGPVHAEKLLLTKNESGNTPLHIAASMGNMRMCSCIAIVKPSLIGAFNNDRETPFFLTALRGKKEASFAFTKTVNLGKALLIVGEWVARLFYTVGLQQGSKKTEQKHAENPEGSNVALNGKNGKELTPTNEGQHICPSNYTTCIEFVKLIYNTVLKGSNAIMKIREKKEKHKWSVQVMTKLLESTSSMYEYEHTGETPQETQKDDGEETKPYEISDGGDVAAIKDMLESDVQPLTPPNSADSSRSTNTQSTDNQKNSTNRKGGT</sequence>
<feature type="region of interest" description="Disordered" evidence="2">
    <location>
        <begin position="154"/>
        <end position="184"/>
    </location>
</feature>
<dbReference type="PANTHER" id="PTHR24121">
    <property type="entry name" value="NO MECHANORECEPTOR POTENTIAL C, ISOFORM D-RELATED"/>
    <property type="match status" value="1"/>
</dbReference>
<comment type="caution">
    <text evidence="3">The sequence shown here is derived from an EMBL/GenBank/DDBJ whole genome shotgun (WGS) entry which is preliminary data.</text>
</comment>
<evidence type="ECO:0000256" key="1">
    <source>
        <dbReference type="PROSITE-ProRule" id="PRU00023"/>
    </source>
</evidence>
<dbReference type="PANTHER" id="PTHR24121:SF15">
    <property type="entry name" value="ANKYRIN REPEAT PROTEIN"/>
    <property type="match status" value="1"/>
</dbReference>
<dbReference type="SUPFAM" id="SSF48403">
    <property type="entry name" value="Ankyrin repeat"/>
    <property type="match status" value="1"/>
</dbReference>
<organism evidence="3 4">
    <name type="scientific">Ziziphus jujuba var. spinosa</name>
    <dbReference type="NCBI Taxonomy" id="714518"/>
    <lineage>
        <taxon>Eukaryota</taxon>
        <taxon>Viridiplantae</taxon>
        <taxon>Streptophyta</taxon>
        <taxon>Embryophyta</taxon>
        <taxon>Tracheophyta</taxon>
        <taxon>Spermatophyta</taxon>
        <taxon>Magnoliopsida</taxon>
        <taxon>eudicotyledons</taxon>
        <taxon>Gunneridae</taxon>
        <taxon>Pentapetalae</taxon>
        <taxon>rosids</taxon>
        <taxon>fabids</taxon>
        <taxon>Rosales</taxon>
        <taxon>Rhamnaceae</taxon>
        <taxon>Paliureae</taxon>
        <taxon>Ziziphus</taxon>
    </lineage>
</organism>
<proteinExistence type="predicted"/>
<dbReference type="AlphaFoldDB" id="A0A978U9M4"/>
<evidence type="ECO:0000313" key="3">
    <source>
        <dbReference type="EMBL" id="KAH7511291.1"/>
    </source>
</evidence>
<accession>A0A978U9M4</accession>
<dbReference type="EMBL" id="JAEACU010000151">
    <property type="protein sequence ID" value="KAH7511291.1"/>
    <property type="molecule type" value="Genomic_DNA"/>
</dbReference>
<evidence type="ECO:0000313" key="4">
    <source>
        <dbReference type="Proteomes" id="UP000813462"/>
    </source>
</evidence>